<keyword evidence="6 41" id="KW-0032">Aminotransferase</keyword>
<evidence type="ECO:0000256" key="16">
    <source>
        <dbReference type="ARBA" id="ARBA00041845"/>
    </source>
</evidence>
<comment type="catalytic activity">
    <reaction evidence="34">
        <text>2-oxohexanoate + N(omega),N(omega)-dimethyl-L-arginine = L-2-aminohexanoate + 5-(3,3-dimethylguanidino)-2-oxopentanoate</text>
        <dbReference type="Rhea" id="RHEA:77363"/>
        <dbReference type="ChEBI" id="CHEBI:35177"/>
        <dbReference type="ChEBI" id="CHEBI:58326"/>
        <dbReference type="ChEBI" id="CHEBI:58455"/>
        <dbReference type="ChEBI" id="CHEBI:197301"/>
    </reaction>
</comment>
<comment type="catalytic activity">
    <reaction evidence="23">
        <text>2-oxobutanoate + L-alanine = (2S)-2-aminobutanoate + pyruvate</text>
        <dbReference type="Rhea" id="RHEA:77355"/>
        <dbReference type="ChEBI" id="CHEBI:15361"/>
        <dbReference type="ChEBI" id="CHEBI:16763"/>
        <dbReference type="ChEBI" id="CHEBI:57972"/>
        <dbReference type="ChEBI" id="CHEBI:74359"/>
        <dbReference type="EC" id="2.6.1.44"/>
    </reaction>
</comment>
<evidence type="ECO:0000256" key="12">
    <source>
        <dbReference type="ARBA" id="ARBA00033660"/>
    </source>
</evidence>
<evidence type="ECO:0000256" key="28">
    <source>
        <dbReference type="ARBA" id="ARBA00043826"/>
    </source>
</evidence>
<accession>A0A2I0LR42</accession>
<evidence type="ECO:0000256" key="6">
    <source>
        <dbReference type="ARBA" id="ARBA00022576"/>
    </source>
</evidence>
<dbReference type="EC" id="2.6.1.18" evidence="29"/>
<dbReference type="PANTHER" id="PTHR45688">
    <property type="match status" value="1"/>
</dbReference>
<evidence type="ECO:0000256" key="5">
    <source>
        <dbReference type="ARBA" id="ARBA00013049"/>
    </source>
</evidence>
<evidence type="ECO:0000256" key="14">
    <source>
        <dbReference type="ARBA" id="ARBA00039862"/>
    </source>
</evidence>
<evidence type="ECO:0000256" key="35">
    <source>
        <dbReference type="ARBA" id="ARBA00048560"/>
    </source>
</evidence>
<comment type="catalytic activity">
    <reaction evidence="24">
        <text>N(omega)-methyl-L-arginine + pyruvate = 5-(3-methylguanidino)-2-oxopentanoate + L-alanine</text>
        <dbReference type="Rhea" id="RHEA:77319"/>
        <dbReference type="ChEBI" id="CHEBI:15361"/>
        <dbReference type="ChEBI" id="CHEBI:57972"/>
        <dbReference type="ChEBI" id="CHEBI:114953"/>
        <dbReference type="ChEBI" id="CHEBI:197314"/>
    </reaction>
</comment>
<comment type="catalytic activity">
    <reaction evidence="19">
        <text>N(omega),N(omega)-dimethyl-L-arginine + pyruvate = 5-(3,3-dimethylguanidino)-2-oxopentanoate + L-alanine</text>
        <dbReference type="Rhea" id="RHEA:77303"/>
        <dbReference type="ChEBI" id="CHEBI:15361"/>
        <dbReference type="ChEBI" id="CHEBI:57972"/>
        <dbReference type="ChEBI" id="CHEBI:58326"/>
        <dbReference type="ChEBI" id="CHEBI:197301"/>
    </reaction>
</comment>
<dbReference type="Proteomes" id="UP000053872">
    <property type="component" value="Unassembled WGS sequence"/>
</dbReference>
<keyword evidence="42" id="KW-1185">Reference proteome</keyword>
<evidence type="ECO:0000256" key="18">
    <source>
        <dbReference type="ARBA" id="ARBA00042669"/>
    </source>
</evidence>
<evidence type="ECO:0000256" key="22">
    <source>
        <dbReference type="ARBA" id="ARBA00043749"/>
    </source>
</evidence>
<dbReference type="InterPro" id="IPR049704">
    <property type="entry name" value="Aminotrans_3_PPA_site"/>
</dbReference>
<comment type="catalytic activity">
    <reaction evidence="36">
        <text>N(omega)-methyl-L-arginine + glyoxylate = 5-(3-methylguanidino)-2-oxopentanoate + glycine</text>
        <dbReference type="Rhea" id="RHEA:77323"/>
        <dbReference type="ChEBI" id="CHEBI:36655"/>
        <dbReference type="ChEBI" id="CHEBI:57305"/>
        <dbReference type="ChEBI" id="CHEBI:114953"/>
        <dbReference type="ChEBI" id="CHEBI:197314"/>
    </reaction>
</comment>
<keyword evidence="7 41" id="KW-0808">Transferase</keyword>
<evidence type="ECO:0000256" key="26">
    <source>
        <dbReference type="ARBA" id="ARBA00043798"/>
    </source>
</evidence>
<evidence type="ECO:0000256" key="13">
    <source>
        <dbReference type="ARBA" id="ARBA00039130"/>
    </source>
</evidence>
<comment type="cofactor">
    <cofactor evidence="1">
        <name>pyridoxal 5'-phosphate</name>
        <dbReference type="ChEBI" id="CHEBI:597326"/>
    </cofactor>
</comment>
<proteinExistence type="inferred from homology"/>
<evidence type="ECO:0000256" key="19">
    <source>
        <dbReference type="ARBA" id="ARBA00043669"/>
    </source>
</evidence>
<sequence length="519" mass="58225">MRLSIGLSNKEEVQQVWLGQQLKSVFWTAALQPYLVAFRQQKWKTSLSTQAKMPPCDFVPEKYKSYSYERMQKIREQSISPSLRMYYKKPLLLHQGHMQWLFDYKGQRYLDLFAGIVTVSVGHCHPKVTMATQKQLARLWHTTNIYMHPSIQEYAEKLTSLFPDPLKVVYLTNSGSEANDLAMFMARLYTRNFDFICFRGAYHGGSPYALGLTSIGLYKHGVANGFGCSTTMLPDVFRGPWGGNHCRDSPVQTIRKCSCSEGVCHANDQYIEQFKDTLNTSVPKTIAGFIAEPIQGVNGVVQYPRNFLKEAYQLVRERGGICVSDEVQTGFGRTGSHFWGFQTHDVVPDIVTLAKGIGNGFPMAAVVTTKEIASSLAQNLHINTFGGSPLACVVGAAVLDAIEEDGLQKNSEDVGTYMLLELAKLRHKFEIVGDVRGKGLMIGIEMVTDKDSRRPLPAEEVSQIWEDCKDMGILIGRGGLYSQTFRIKPPMCITKKDVDFAVEVFHTALQRHMERTAAK</sequence>
<evidence type="ECO:0000256" key="20">
    <source>
        <dbReference type="ARBA" id="ARBA00043679"/>
    </source>
</evidence>
<dbReference type="CDD" id="cd00610">
    <property type="entry name" value="OAT_like"/>
    <property type="match status" value="1"/>
</dbReference>
<evidence type="ECO:0000256" key="23">
    <source>
        <dbReference type="ARBA" id="ARBA00043751"/>
    </source>
</evidence>
<dbReference type="Gene3D" id="3.90.1150.10">
    <property type="entry name" value="Aspartate Aminotransferase, domain 1"/>
    <property type="match status" value="1"/>
</dbReference>
<dbReference type="FunFam" id="3.40.640.10:FF:000055">
    <property type="entry name" value="Alanine--glyoxylate aminotransferase 2, mitochondrial"/>
    <property type="match status" value="1"/>
</dbReference>
<name>A0A2I0LR42_COLLI</name>
<comment type="catalytic activity">
    <reaction evidence="12">
        <text>glyoxylate + L-alanine = glycine + pyruvate</text>
        <dbReference type="Rhea" id="RHEA:24248"/>
        <dbReference type="ChEBI" id="CHEBI:15361"/>
        <dbReference type="ChEBI" id="CHEBI:36655"/>
        <dbReference type="ChEBI" id="CHEBI:57305"/>
        <dbReference type="ChEBI" id="CHEBI:57972"/>
        <dbReference type="EC" id="2.6.1.44"/>
    </reaction>
    <physiologicalReaction direction="left-to-right" evidence="12">
        <dbReference type="Rhea" id="RHEA:24249"/>
    </physiologicalReaction>
</comment>
<dbReference type="GO" id="GO:0030170">
    <property type="term" value="F:pyridoxal phosphate binding"/>
    <property type="evidence" value="ECO:0007669"/>
    <property type="project" value="InterPro"/>
</dbReference>
<keyword evidence="9" id="KW-0809">Transit peptide</keyword>
<comment type="catalytic activity">
    <reaction evidence="27">
        <text>3-oxopropanoate + L-alanine = beta-alanine + pyruvate</text>
        <dbReference type="Rhea" id="RHEA:14077"/>
        <dbReference type="ChEBI" id="CHEBI:15361"/>
        <dbReference type="ChEBI" id="CHEBI:33190"/>
        <dbReference type="ChEBI" id="CHEBI:57966"/>
        <dbReference type="ChEBI" id="CHEBI:57972"/>
        <dbReference type="EC" id="2.6.1.18"/>
    </reaction>
    <physiologicalReaction direction="right-to-left" evidence="27">
        <dbReference type="Rhea" id="RHEA:14079"/>
    </physiologicalReaction>
</comment>
<dbReference type="PROSITE" id="PS00600">
    <property type="entry name" value="AA_TRANSFER_CLASS_3"/>
    <property type="match status" value="1"/>
</dbReference>
<comment type="catalytic activity">
    <reaction evidence="20">
        <text>(2S)-2-aminobutanoate + glyoxylate = 2-oxobutanoate + glycine</text>
        <dbReference type="Rhea" id="RHEA:77339"/>
        <dbReference type="ChEBI" id="CHEBI:16763"/>
        <dbReference type="ChEBI" id="CHEBI:36655"/>
        <dbReference type="ChEBI" id="CHEBI:57305"/>
        <dbReference type="ChEBI" id="CHEBI:74359"/>
    </reaction>
</comment>
<dbReference type="EMBL" id="AKCR02000130">
    <property type="protein sequence ID" value="PKK19906.1"/>
    <property type="molecule type" value="Genomic_DNA"/>
</dbReference>
<comment type="catalytic activity">
    <reaction evidence="25">
        <text>L-ornithine + pyruvate = 5-amino-2-oxopentanoate + L-alanine</text>
        <dbReference type="Rhea" id="RHEA:77327"/>
        <dbReference type="ChEBI" id="CHEBI:15361"/>
        <dbReference type="ChEBI" id="CHEBI:46911"/>
        <dbReference type="ChEBI" id="CHEBI:57972"/>
        <dbReference type="ChEBI" id="CHEBI:58802"/>
    </reaction>
</comment>
<comment type="function">
    <text evidence="39">Multifunctional aminotransferase with a broad substrate specificity. Catalyzes the conversion of glyoxylate to glycine using alanine as the amino donor. Catalyzes metabolism of not L- but the D-isomer of D-beta-aminoisobutyric acid to generate 2-methyl-3-oxopropanoate and alanine. Catalyzes the transfer of the amino group from beta-alanine to pyruvate to yield L-alanine and 3-oxopropanoate. Can metabolize NG-monomethyl-L-arginine (NMMA), asymmetric NG,NG-dimethyl-L-arginine (ADMA) and symmetric NG,N'G-dimethyl-L-arginine (SDMA). ADMA is a potent inhibitor of nitric-oxide (NO) synthase, and this activity provides mechanism through which the kidney regulates blood pressure.</text>
</comment>
<evidence type="ECO:0000256" key="39">
    <source>
        <dbReference type="ARBA" id="ARBA00058068"/>
    </source>
</evidence>
<organism evidence="41 42">
    <name type="scientific">Columba livia</name>
    <name type="common">Rock dove</name>
    <dbReference type="NCBI Taxonomy" id="8932"/>
    <lineage>
        <taxon>Eukaryota</taxon>
        <taxon>Metazoa</taxon>
        <taxon>Chordata</taxon>
        <taxon>Craniata</taxon>
        <taxon>Vertebrata</taxon>
        <taxon>Euteleostomi</taxon>
        <taxon>Archelosauria</taxon>
        <taxon>Archosauria</taxon>
        <taxon>Dinosauria</taxon>
        <taxon>Saurischia</taxon>
        <taxon>Theropoda</taxon>
        <taxon>Coelurosauria</taxon>
        <taxon>Aves</taxon>
        <taxon>Neognathae</taxon>
        <taxon>Neoaves</taxon>
        <taxon>Columbimorphae</taxon>
        <taxon>Columbiformes</taxon>
        <taxon>Columbidae</taxon>
        <taxon>Columba</taxon>
    </lineage>
</organism>
<evidence type="ECO:0000313" key="41">
    <source>
        <dbReference type="EMBL" id="PKK19906.1"/>
    </source>
</evidence>
<dbReference type="Pfam" id="PF00202">
    <property type="entry name" value="Aminotran_3"/>
    <property type="match status" value="1"/>
</dbReference>
<dbReference type="SUPFAM" id="SSF53383">
    <property type="entry name" value="PLP-dependent transferases"/>
    <property type="match status" value="1"/>
</dbReference>
<evidence type="ECO:0000256" key="9">
    <source>
        <dbReference type="ARBA" id="ARBA00022946"/>
    </source>
</evidence>
<reference evidence="41 42" key="1">
    <citation type="journal article" date="2013" name="Science">
        <title>Genomic diversity and evolution of the head crest in the rock pigeon.</title>
        <authorList>
            <person name="Shapiro M.D."/>
            <person name="Kronenberg Z."/>
            <person name="Li C."/>
            <person name="Domyan E.T."/>
            <person name="Pan H."/>
            <person name="Campbell M."/>
            <person name="Tan H."/>
            <person name="Huff C.D."/>
            <person name="Hu H."/>
            <person name="Vickrey A.I."/>
            <person name="Nielsen S.C."/>
            <person name="Stringham S.A."/>
            <person name="Hu H."/>
            <person name="Willerslev E."/>
            <person name="Gilbert M.T."/>
            <person name="Yandell M."/>
            <person name="Zhang G."/>
            <person name="Wang J."/>
        </authorList>
    </citation>
    <scope>NUCLEOTIDE SEQUENCE [LARGE SCALE GENOMIC DNA]</scope>
    <source>
        <tissue evidence="41">Blood</tissue>
    </source>
</reference>
<dbReference type="GO" id="GO:0008453">
    <property type="term" value="F:alanine-glyoxylate transaminase activity"/>
    <property type="evidence" value="ECO:0007669"/>
    <property type="project" value="UniProtKB-EC"/>
</dbReference>
<dbReference type="InterPro" id="IPR015424">
    <property type="entry name" value="PyrdxlP-dep_Trfase"/>
</dbReference>
<evidence type="ECO:0000256" key="8">
    <source>
        <dbReference type="ARBA" id="ARBA00022898"/>
    </source>
</evidence>
<dbReference type="GO" id="GO:0019481">
    <property type="term" value="P:L-alanine catabolic process, by transamination"/>
    <property type="evidence" value="ECO:0007669"/>
    <property type="project" value="TreeGrafter"/>
</dbReference>
<evidence type="ECO:0000256" key="36">
    <source>
        <dbReference type="ARBA" id="ARBA00048760"/>
    </source>
</evidence>
<comment type="catalytic activity">
    <reaction evidence="28">
        <text>2-oxopentanoate + N(omega),N(omega)-dimethyl-L-arginine = 5-(3,3-dimethylguanidino)-2-oxopentanoate + L-2-aminopentanoate</text>
        <dbReference type="Rhea" id="RHEA:77359"/>
        <dbReference type="ChEBI" id="CHEBI:28644"/>
        <dbReference type="ChEBI" id="CHEBI:58326"/>
        <dbReference type="ChEBI" id="CHEBI:58441"/>
        <dbReference type="ChEBI" id="CHEBI:197301"/>
    </reaction>
</comment>
<keyword evidence="11" id="KW-0496">Mitochondrion</keyword>
<evidence type="ECO:0000256" key="34">
    <source>
        <dbReference type="ARBA" id="ARBA00048500"/>
    </source>
</evidence>
<dbReference type="InParanoid" id="A0A2I0LR42"/>
<evidence type="ECO:0000256" key="30">
    <source>
        <dbReference type="ARBA" id="ARBA00044257"/>
    </source>
</evidence>
<comment type="catalytic activity">
    <reaction evidence="38">
        <text>N(omega),N('omega)-dimethyl-L-arginine + glyoxylate = 5-(3,3'-dimethylguanidino)-2-oxopentanoate + glycine</text>
        <dbReference type="Rhea" id="RHEA:77315"/>
        <dbReference type="ChEBI" id="CHEBI:36655"/>
        <dbReference type="ChEBI" id="CHEBI:57305"/>
        <dbReference type="ChEBI" id="CHEBI:197308"/>
        <dbReference type="ChEBI" id="CHEBI:197310"/>
    </reaction>
</comment>
<comment type="subunit">
    <text evidence="4">Homotetramer.</text>
</comment>
<evidence type="ECO:0000256" key="1">
    <source>
        <dbReference type="ARBA" id="ARBA00001933"/>
    </source>
</evidence>
<comment type="catalytic activity">
    <reaction evidence="37">
        <text>oxaloacetate + L-alanine = L-aspartate + pyruvate</text>
        <dbReference type="Rhea" id="RHEA:77347"/>
        <dbReference type="ChEBI" id="CHEBI:15361"/>
        <dbReference type="ChEBI" id="CHEBI:16452"/>
        <dbReference type="ChEBI" id="CHEBI:29991"/>
        <dbReference type="ChEBI" id="CHEBI:57972"/>
    </reaction>
</comment>
<evidence type="ECO:0000256" key="3">
    <source>
        <dbReference type="ARBA" id="ARBA00008954"/>
    </source>
</evidence>
<evidence type="ECO:0000256" key="29">
    <source>
        <dbReference type="ARBA" id="ARBA00044055"/>
    </source>
</evidence>
<evidence type="ECO:0000256" key="40">
    <source>
        <dbReference type="RuleBase" id="RU003560"/>
    </source>
</evidence>
<evidence type="ECO:0000256" key="31">
    <source>
        <dbReference type="ARBA" id="ARBA00044258"/>
    </source>
</evidence>
<evidence type="ECO:0000256" key="11">
    <source>
        <dbReference type="ARBA" id="ARBA00023128"/>
    </source>
</evidence>
<comment type="catalytic activity">
    <reaction evidence="22">
        <text>N(omega),N(omega)-dimethyl-L-arginine + oxaloacetate = 5-(3,3-dimethylguanidino)-2-oxopentanoate + L-aspartate</text>
        <dbReference type="Rhea" id="RHEA:77343"/>
        <dbReference type="ChEBI" id="CHEBI:16452"/>
        <dbReference type="ChEBI" id="CHEBI:29991"/>
        <dbReference type="ChEBI" id="CHEBI:58326"/>
        <dbReference type="ChEBI" id="CHEBI:197301"/>
    </reaction>
</comment>
<comment type="catalytic activity">
    <reaction evidence="35">
        <text>N(omega),N(omega)-dimethyl-L-arginine + 2-oxobutanoate = 5-(3,3-dimethylguanidino)-2-oxopentanoate + (2S)-2-aminobutanoate</text>
        <dbReference type="Rhea" id="RHEA:77351"/>
        <dbReference type="ChEBI" id="CHEBI:16763"/>
        <dbReference type="ChEBI" id="CHEBI:58326"/>
        <dbReference type="ChEBI" id="CHEBI:74359"/>
        <dbReference type="ChEBI" id="CHEBI:197301"/>
    </reaction>
</comment>
<dbReference type="GO" id="GO:0005739">
    <property type="term" value="C:mitochondrion"/>
    <property type="evidence" value="ECO:0007669"/>
    <property type="project" value="UniProtKB-SubCell"/>
</dbReference>
<evidence type="ECO:0000256" key="32">
    <source>
        <dbReference type="ARBA" id="ARBA00047892"/>
    </source>
</evidence>
<evidence type="ECO:0000256" key="7">
    <source>
        <dbReference type="ARBA" id="ARBA00022679"/>
    </source>
</evidence>
<dbReference type="EC" id="2.6.1.40" evidence="13"/>
<evidence type="ECO:0000256" key="17">
    <source>
        <dbReference type="ARBA" id="ARBA00042611"/>
    </source>
</evidence>
<dbReference type="InterPro" id="IPR005814">
    <property type="entry name" value="Aminotrans_3"/>
</dbReference>
<evidence type="ECO:0000256" key="24">
    <source>
        <dbReference type="ARBA" id="ARBA00043758"/>
    </source>
</evidence>
<evidence type="ECO:0000256" key="27">
    <source>
        <dbReference type="ARBA" id="ARBA00043825"/>
    </source>
</evidence>
<evidence type="ECO:0000256" key="4">
    <source>
        <dbReference type="ARBA" id="ARBA00011881"/>
    </source>
</evidence>
<dbReference type="InterPro" id="IPR015422">
    <property type="entry name" value="PyrdxlP-dep_Trfase_small"/>
</dbReference>
<dbReference type="Gene3D" id="3.40.640.10">
    <property type="entry name" value="Type I PLP-dependent aspartate aminotransferase-like (Major domain)"/>
    <property type="match status" value="1"/>
</dbReference>
<comment type="caution">
    <text evidence="41">The sequence shown here is derived from an EMBL/GenBank/DDBJ whole genome shotgun (WGS) entry which is preliminary data.</text>
</comment>
<dbReference type="GO" id="GO:0009436">
    <property type="term" value="P:glyoxylate catabolic process"/>
    <property type="evidence" value="ECO:0007669"/>
    <property type="project" value="TreeGrafter"/>
</dbReference>
<evidence type="ECO:0000256" key="37">
    <source>
        <dbReference type="ARBA" id="ARBA00048916"/>
    </source>
</evidence>
<dbReference type="GO" id="GO:0047305">
    <property type="term" value="F:(R)-3-amino-2-methylpropionate-pyruvate transaminase activity"/>
    <property type="evidence" value="ECO:0007669"/>
    <property type="project" value="UniProtKB-EC"/>
</dbReference>
<evidence type="ECO:0000256" key="2">
    <source>
        <dbReference type="ARBA" id="ARBA00004173"/>
    </source>
</evidence>
<comment type="catalytic activity">
    <reaction evidence="21">
        <text>(R)-3-amino-2-methylpropanoate + pyruvate = 2-methyl-3-oxopropanoate + L-alanine</text>
        <dbReference type="Rhea" id="RHEA:18393"/>
        <dbReference type="ChEBI" id="CHEBI:15361"/>
        <dbReference type="ChEBI" id="CHEBI:57700"/>
        <dbReference type="ChEBI" id="CHEBI:57731"/>
        <dbReference type="ChEBI" id="CHEBI:57972"/>
        <dbReference type="EC" id="2.6.1.40"/>
    </reaction>
    <physiologicalReaction direction="left-to-right" evidence="21">
        <dbReference type="Rhea" id="RHEA:18394"/>
    </physiologicalReaction>
</comment>
<dbReference type="InterPro" id="IPR015421">
    <property type="entry name" value="PyrdxlP-dep_Trfase_major"/>
</dbReference>
<dbReference type="GO" id="GO:0016223">
    <property type="term" value="F:beta-alanine:pyruvate transaminase activity"/>
    <property type="evidence" value="ECO:0007669"/>
    <property type="project" value="UniProtKB-EC"/>
</dbReference>
<dbReference type="EC" id="2.6.1.44" evidence="5"/>
<evidence type="ECO:0000256" key="25">
    <source>
        <dbReference type="ARBA" id="ARBA00043777"/>
    </source>
</evidence>
<comment type="catalytic activity">
    <reaction evidence="33">
        <text>L-ornithine + glyoxylate = 5-amino-2-oxopentanoate + glycine</text>
        <dbReference type="Rhea" id="RHEA:77331"/>
        <dbReference type="ChEBI" id="CHEBI:36655"/>
        <dbReference type="ChEBI" id="CHEBI:46911"/>
        <dbReference type="ChEBI" id="CHEBI:57305"/>
        <dbReference type="ChEBI" id="CHEBI:58802"/>
    </reaction>
</comment>
<gene>
    <name evidence="41" type="primary">AGXT2</name>
    <name evidence="41" type="ORF">A306_00012888</name>
</gene>
<protein>
    <recommendedName>
        <fullName evidence="14">Alanine--glyoxylate aminotransferase 2, mitochondrial</fullName>
        <ecNumber evidence="29">2.6.1.18</ecNumber>
        <ecNumber evidence="13">2.6.1.40</ecNumber>
        <ecNumber evidence="5">2.6.1.44</ecNumber>
    </recommendedName>
    <alternativeName>
        <fullName evidence="15">(R)-3-amino-2-methylpropionate--pyruvate transaminase</fullName>
    </alternativeName>
    <alternativeName>
        <fullName evidence="17">Beta-ALAAT II</fullName>
    </alternativeName>
    <alternativeName>
        <fullName evidence="18">Beta-alanine-pyruvate aminotransferase</fullName>
    </alternativeName>
    <alternativeName>
        <fullName evidence="31">D-3-aminoisobutyrate-pyruvate aminotransferase</fullName>
    </alternativeName>
    <alternativeName>
        <fullName evidence="16">D-AIBAT</fullName>
    </alternativeName>
    <alternativeName>
        <fullName evidence="30">D-beta-aminoisobutyrate-pyruvate aminotransferase</fullName>
    </alternativeName>
</protein>
<comment type="subcellular location">
    <subcellularLocation>
        <location evidence="2">Mitochondrion</location>
    </subcellularLocation>
</comment>
<evidence type="ECO:0000256" key="15">
    <source>
        <dbReference type="ARBA" id="ARBA00041662"/>
    </source>
</evidence>
<evidence type="ECO:0000256" key="10">
    <source>
        <dbReference type="ARBA" id="ARBA00022990"/>
    </source>
</evidence>
<dbReference type="AlphaFoldDB" id="A0A2I0LR42"/>
<keyword evidence="8 40" id="KW-0663">Pyridoxal phosphate</keyword>
<comment type="catalytic activity">
    <reaction evidence="26">
        <text>N(omega),N('omega)-dimethyl-L-arginine + pyruvate = 5-(3,3'-dimethylguanidino)-2-oxopentanoate + L-alanine</text>
        <dbReference type="Rhea" id="RHEA:77307"/>
        <dbReference type="ChEBI" id="CHEBI:15361"/>
        <dbReference type="ChEBI" id="CHEBI:57972"/>
        <dbReference type="ChEBI" id="CHEBI:197308"/>
        <dbReference type="ChEBI" id="CHEBI:197310"/>
    </reaction>
</comment>
<comment type="similarity">
    <text evidence="3 40">Belongs to the class-III pyridoxal-phosphate-dependent aminotransferase family.</text>
</comment>
<evidence type="ECO:0000256" key="33">
    <source>
        <dbReference type="ARBA" id="ARBA00048264"/>
    </source>
</evidence>
<evidence type="ECO:0000313" key="42">
    <source>
        <dbReference type="Proteomes" id="UP000053872"/>
    </source>
</evidence>
<dbReference type="STRING" id="8932.A0A2I0LR42"/>
<evidence type="ECO:0000256" key="38">
    <source>
        <dbReference type="ARBA" id="ARBA00049480"/>
    </source>
</evidence>
<evidence type="ECO:0000256" key="21">
    <source>
        <dbReference type="ARBA" id="ARBA00043726"/>
    </source>
</evidence>
<keyword evidence="10" id="KW-0007">Acetylation</keyword>
<dbReference type="FunFam" id="3.90.1150.10:FF:000105">
    <property type="entry name" value="alanine--glyoxylate aminotransferase 2, mitochondrial isoform X3"/>
    <property type="match status" value="1"/>
</dbReference>
<dbReference type="PANTHER" id="PTHR45688:SF3">
    <property type="entry name" value="ALANINE--GLYOXYLATE AMINOTRANSFERASE 2, MITOCHONDRIAL"/>
    <property type="match status" value="1"/>
</dbReference>
<comment type="catalytic activity">
    <reaction evidence="32">
        <text>N(omega),N(omega)-dimethyl-L-arginine + glyoxylate = 5-(3,3-dimethylguanidino)-2-oxopentanoate + glycine</text>
        <dbReference type="Rhea" id="RHEA:77311"/>
        <dbReference type="ChEBI" id="CHEBI:36655"/>
        <dbReference type="ChEBI" id="CHEBI:57305"/>
        <dbReference type="ChEBI" id="CHEBI:58326"/>
        <dbReference type="ChEBI" id="CHEBI:197301"/>
    </reaction>
</comment>